<feature type="transmembrane region" description="Helical" evidence="2">
    <location>
        <begin position="1214"/>
        <end position="1236"/>
    </location>
</feature>
<dbReference type="Proteomes" id="UP000589626">
    <property type="component" value="Unassembled WGS sequence"/>
</dbReference>
<feature type="region of interest" description="Disordered" evidence="1">
    <location>
        <begin position="1131"/>
        <end position="1154"/>
    </location>
</feature>
<feature type="transmembrane region" description="Helical" evidence="2">
    <location>
        <begin position="176"/>
        <end position="207"/>
    </location>
</feature>
<dbReference type="GO" id="GO:0016757">
    <property type="term" value="F:glycosyltransferase activity"/>
    <property type="evidence" value="ECO:0007669"/>
    <property type="project" value="UniProtKB-KW"/>
</dbReference>
<keyword evidence="5" id="KW-0808">Transferase</keyword>
<dbReference type="InterPro" id="IPR056997">
    <property type="entry name" value="CBM_AftD"/>
</dbReference>
<protein>
    <submittedName>
        <fullName evidence="5">Arabinofuranan 3-O-arabinosyltransferase</fullName>
        <ecNumber evidence="5">2.4.2.-</ecNumber>
    </submittedName>
</protein>
<feature type="compositionally biased region" description="Low complexity" evidence="1">
    <location>
        <begin position="1347"/>
        <end position="1364"/>
    </location>
</feature>
<proteinExistence type="predicted"/>
<feature type="region of interest" description="Disordered" evidence="1">
    <location>
        <begin position="1346"/>
        <end position="1383"/>
    </location>
</feature>
<feature type="transmembrane region" description="Helical" evidence="2">
    <location>
        <begin position="219"/>
        <end position="240"/>
    </location>
</feature>
<keyword evidence="2" id="KW-0472">Membrane</keyword>
<organism evidence="5 6">
    <name type="scientific">Nocardioides soli</name>
    <dbReference type="NCBI Taxonomy" id="1036020"/>
    <lineage>
        <taxon>Bacteria</taxon>
        <taxon>Bacillati</taxon>
        <taxon>Actinomycetota</taxon>
        <taxon>Actinomycetes</taxon>
        <taxon>Propionibacteriales</taxon>
        <taxon>Nocardioidaceae</taxon>
        <taxon>Nocardioides</taxon>
    </lineage>
</organism>
<feature type="transmembrane region" description="Helical" evidence="2">
    <location>
        <begin position="366"/>
        <end position="387"/>
    </location>
</feature>
<dbReference type="SUPFAM" id="SSF49785">
    <property type="entry name" value="Galactose-binding domain-like"/>
    <property type="match status" value="1"/>
</dbReference>
<evidence type="ECO:0000259" key="4">
    <source>
        <dbReference type="Pfam" id="PF24607"/>
    </source>
</evidence>
<feature type="transmembrane region" description="Helical" evidence="2">
    <location>
        <begin position="99"/>
        <end position="116"/>
    </location>
</feature>
<dbReference type="Pfam" id="PF24607">
    <property type="entry name" value="CBM_AftD"/>
    <property type="match status" value="1"/>
</dbReference>
<gene>
    <name evidence="5" type="ORF">FHU40_000066</name>
</gene>
<dbReference type="InterPro" id="IPR021798">
    <property type="entry name" value="AftD_N"/>
</dbReference>
<accession>A0A7W4Z0A5</accession>
<feature type="domain" description="Alpha-(1-&gt;3)-arabinofuranosyltransferase N-terminal GT-C" evidence="3">
    <location>
        <begin position="24"/>
        <end position="677"/>
    </location>
</feature>
<feature type="transmembrane region" description="Helical" evidence="2">
    <location>
        <begin position="1256"/>
        <end position="1275"/>
    </location>
</feature>
<dbReference type="Pfam" id="PF11847">
    <property type="entry name" value="GT-C_AftD"/>
    <property type="match status" value="1"/>
</dbReference>
<feature type="transmembrane region" description="Helical" evidence="2">
    <location>
        <begin position="1295"/>
        <end position="1315"/>
    </location>
</feature>
<dbReference type="EMBL" id="JACHWR010000001">
    <property type="protein sequence ID" value="MBB3040265.1"/>
    <property type="molecule type" value="Genomic_DNA"/>
</dbReference>
<sequence length="1383" mass="146583">MPPDAPPRGLATSRLRMWGYAAILAALAFSQSAGRMVADTKFDLVTDPAKFLGNALRLWDPSAAFGQIQNQAYGYAWPMGPFFLLGDLLQLPGWVVQRLWWTLLLCAAFFGIVRLAQRLGLGTPLTQVVAAFAYVLTPRITTLLGGTSVEIWPMALAPWVLLPLVRGSREGSVRRAAAVSALVVACCGGVNAVAVAAVLPLGVIWILTRGPGPRKWPLLGWWTLFTALATMWWWAPLIFLGRYSVPFLDYIENATVTTVPTDLLRTLIGESDWVAYFAGIDYPAGQFLVTTPFLMLDAAVIAAFGIVGVGLASNPHRRFLTWGVLVGLALVGLGYAGDLSGFLAGERVELLDGPLAPLRNLHKFDVVLRVPLMLGLAHVLATLPALVRGRRDRASTWAVRSLWAAALLAVVATTLPWAQDRIAPREGVVEVPDYWYDVARYLHDHDDGTVSLVLPASSFGVYSWGNVHDDVLQGLADSPWAVRNVIPLAQPGNVAFLDAVTRAVEAGRPSDTLAEVLAVNGVGRLVVRNDLDRFETGAPDPAYVERALADSPGIRLARSFGPTVGAPPVDEVETPEGDVRVLTGSGIAAEVGSVDVYEVAGARTMTVNDPPPLVGDPGSGFQTAAAGLGAGPFVLPDDVRGDEGGAILTDGNKRREVNFAAVRANQSATMPAIQPYRLRGPEHQHRFLRDQDRWQTTEAWAGDVSSADASTSQAYAEALPPLEPGTHPGAALDHDPATAWRSARQVRPVGQWWQVRFVEPVPVPQVRVTLAAGSAPVDQLVLQSGTRSRLVPAPEPGGSRTYALGFTDASLLRITAAGTDPDLGGSFSLAEVEVPGIVAQRFLDLPPPDQRMPVSSILLQRDRERAACVEVGSAFPCDDALVASGEDGDTLARRFRLSFADTYRLSATASLRRTVDASDLLASGVRVSSDADVRDVAEGPVALADGDLGTSWVSRSAGETVHLEFPERRRIDALRISVDDGAPVSRPTRVELTSGDRRRVLPVEDGVVRVPGWRVDELDLTVRKVERAYSASGSEFVELPPGISELEVDGESLNPGATTPRRFRCGTGPRIGVAGVVQETALTASTQDLIRGRSVPLRLCETTEADLDAEPTSALAVPTLLRAETLTLAAAGSEPSSPLSGGAVRRDARGTPDAVDVPARDAATVLTLPQNVNAGWLATLDGRELSATRTDGWKQAWRLPAGGAATVELTYRPAVPFVALLGLSALAVLGVLGVALWPRRGGRRESPGLRTGRVGLLDVVVALGAGAQLAGWWGLGGTALALVVARLLRRTFEGWAWLAGLAVLGGALALSVDVLTDRSWATTWSQAWVLGAVCLLAAGLAGGGRPAGPTAGQPAGQPAGSTAPISRRSRHAVPDATRTSTDA</sequence>
<evidence type="ECO:0000256" key="1">
    <source>
        <dbReference type="SAM" id="MobiDB-lite"/>
    </source>
</evidence>
<dbReference type="Gene3D" id="2.60.120.260">
    <property type="entry name" value="Galactose-binding domain-like"/>
    <property type="match status" value="1"/>
</dbReference>
<comment type="caution">
    <text evidence="5">The sequence shown here is derived from an EMBL/GenBank/DDBJ whole genome shotgun (WGS) entry which is preliminary data.</text>
</comment>
<keyword evidence="5" id="KW-0328">Glycosyltransferase</keyword>
<evidence type="ECO:0000256" key="2">
    <source>
        <dbReference type="SAM" id="Phobius"/>
    </source>
</evidence>
<feature type="transmembrane region" description="Helical" evidence="2">
    <location>
        <begin position="319"/>
        <end position="337"/>
    </location>
</feature>
<dbReference type="RefSeq" id="WP_183590316.1">
    <property type="nucleotide sequence ID" value="NZ_JACHWR010000001.1"/>
</dbReference>
<evidence type="ECO:0000313" key="6">
    <source>
        <dbReference type="Proteomes" id="UP000589626"/>
    </source>
</evidence>
<dbReference type="EC" id="2.4.2.-" evidence="5"/>
<reference evidence="5 6" key="1">
    <citation type="submission" date="2020-08" db="EMBL/GenBank/DDBJ databases">
        <title>Sequencing the genomes of 1000 actinobacteria strains.</title>
        <authorList>
            <person name="Klenk H.-P."/>
        </authorList>
    </citation>
    <scope>NUCLEOTIDE SEQUENCE [LARGE SCALE GENOMIC DNA]</scope>
    <source>
        <strain evidence="5 6">DSM 105498</strain>
    </source>
</reference>
<feature type="transmembrane region" description="Helical" evidence="2">
    <location>
        <begin position="128"/>
        <end position="156"/>
    </location>
</feature>
<keyword evidence="2" id="KW-1133">Transmembrane helix</keyword>
<keyword evidence="6" id="KW-1185">Reference proteome</keyword>
<evidence type="ECO:0000259" key="3">
    <source>
        <dbReference type="Pfam" id="PF11847"/>
    </source>
</evidence>
<dbReference type="InterPro" id="IPR008979">
    <property type="entry name" value="Galactose-bd-like_sf"/>
</dbReference>
<feature type="transmembrane region" description="Helical" evidence="2">
    <location>
        <begin position="293"/>
        <end position="312"/>
    </location>
</feature>
<feature type="domain" description="Arabinofuranosyltransferase D third carbohydrate binding module" evidence="4">
    <location>
        <begin position="925"/>
        <end position="1055"/>
    </location>
</feature>
<evidence type="ECO:0000313" key="5">
    <source>
        <dbReference type="EMBL" id="MBB3040265.1"/>
    </source>
</evidence>
<name>A0A7W4Z0A5_9ACTN</name>
<feature type="transmembrane region" description="Helical" evidence="2">
    <location>
        <begin position="399"/>
        <end position="418"/>
    </location>
</feature>
<feature type="transmembrane region" description="Helical" evidence="2">
    <location>
        <begin position="1327"/>
        <end position="1344"/>
    </location>
</feature>
<keyword evidence="2" id="KW-0812">Transmembrane</keyword>